<dbReference type="GeneID" id="29442828"/>
<dbReference type="Proteomes" id="UP000037977">
    <property type="component" value="Unassembled WGS sequence"/>
</dbReference>
<dbReference type="AlphaFoldDB" id="A0A0M9DF61"/>
<evidence type="ECO:0000313" key="2">
    <source>
        <dbReference type="Proteomes" id="UP000037977"/>
    </source>
</evidence>
<dbReference type="OrthoDB" id="2355011at2"/>
<organism evidence="1 2">
    <name type="scientific">Lysinibacillus macroides</name>
    <dbReference type="NCBI Taxonomy" id="33935"/>
    <lineage>
        <taxon>Bacteria</taxon>
        <taxon>Bacillati</taxon>
        <taxon>Bacillota</taxon>
        <taxon>Bacilli</taxon>
        <taxon>Bacillales</taxon>
        <taxon>Bacillaceae</taxon>
        <taxon>Lysinibacillus</taxon>
    </lineage>
</organism>
<dbReference type="EMBL" id="LGCI01000011">
    <property type="protein sequence ID" value="KOY80228.1"/>
    <property type="molecule type" value="Genomic_DNA"/>
</dbReference>
<evidence type="ECO:0000313" key="1">
    <source>
        <dbReference type="EMBL" id="KOY80228.1"/>
    </source>
</evidence>
<protein>
    <submittedName>
        <fullName evidence="1">Fe-S cluster assembly protein HesB</fullName>
    </submittedName>
</protein>
<comment type="caution">
    <text evidence="1">The sequence shown here is derived from an EMBL/GenBank/DDBJ whole genome shotgun (WGS) entry which is preliminary data.</text>
</comment>
<keyword evidence="2" id="KW-1185">Reference proteome</keyword>
<dbReference type="PATRIC" id="fig|33935.3.peg.4325"/>
<proteinExistence type="predicted"/>
<dbReference type="RefSeq" id="WP_009370515.1">
    <property type="nucleotide sequence ID" value="NZ_CP065643.1"/>
</dbReference>
<reference evidence="1 2" key="1">
    <citation type="submission" date="2015-07" db="EMBL/GenBank/DDBJ databases">
        <title>Genome sequencing project for genomic taxonomy and phylogenomics of Bacillus-like bacteria.</title>
        <authorList>
            <person name="Liu B."/>
            <person name="Wang J."/>
            <person name="Zhu Y."/>
            <person name="Liu G."/>
            <person name="Chen Q."/>
            <person name="Chen Z."/>
            <person name="Che J."/>
            <person name="Ge C."/>
            <person name="Shi H."/>
            <person name="Pan Z."/>
            <person name="Liu X."/>
        </authorList>
    </citation>
    <scope>NUCLEOTIDE SEQUENCE [LARGE SCALE GENOMIC DNA]</scope>
    <source>
        <strain evidence="1 2">DSM 54</strain>
    </source>
</reference>
<dbReference type="STRING" id="33935.ADM90_20445"/>
<sequence>MKMSLEGKNYLEQVLADSEVKTLRFFGIAGCCGVNLGVGLEAPAEEDAIQTIEGIEVAIHPDIAPQLTDVTIHAEEENGELGLVLVGYSPTSC</sequence>
<gene>
    <name evidence="1" type="ORF">ADM90_20445</name>
</gene>
<name>A0A0M9DF61_9BACI</name>
<accession>A0A0M9DF61</accession>